<feature type="region of interest" description="Disordered" evidence="1">
    <location>
        <begin position="14"/>
        <end position="44"/>
    </location>
</feature>
<keyword evidence="3" id="KW-1185">Reference proteome</keyword>
<feature type="compositionally biased region" description="Basic and acidic residues" evidence="1">
    <location>
        <begin position="35"/>
        <end position="44"/>
    </location>
</feature>
<proteinExistence type="predicted"/>
<dbReference type="Proteomes" id="UP001175271">
    <property type="component" value="Unassembled WGS sequence"/>
</dbReference>
<dbReference type="AlphaFoldDB" id="A0AA39M0W3"/>
<organism evidence="2 3">
    <name type="scientific">Steinernema hermaphroditum</name>
    <dbReference type="NCBI Taxonomy" id="289476"/>
    <lineage>
        <taxon>Eukaryota</taxon>
        <taxon>Metazoa</taxon>
        <taxon>Ecdysozoa</taxon>
        <taxon>Nematoda</taxon>
        <taxon>Chromadorea</taxon>
        <taxon>Rhabditida</taxon>
        <taxon>Tylenchina</taxon>
        <taxon>Panagrolaimomorpha</taxon>
        <taxon>Strongyloidoidea</taxon>
        <taxon>Steinernematidae</taxon>
        <taxon>Steinernema</taxon>
    </lineage>
</organism>
<gene>
    <name evidence="2" type="ORF">QR680_012668</name>
</gene>
<reference evidence="2" key="1">
    <citation type="submission" date="2023-06" db="EMBL/GenBank/DDBJ databases">
        <title>Genomic analysis of the entomopathogenic nematode Steinernema hermaphroditum.</title>
        <authorList>
            <person name="Schwarz E.M."/>
            <person name="Heppert J.K."/>
            <person name="Baniya A."/>
            <person name="Schwartz H.T."/>
            <person name="Tan C.-H."/>
            <person name="Antoshechkin I."/>
            <person name="Sternberg P.W."/>
            <person name="Goodrich-Blair H."/>
            <person name="Dillman A.R."/>
        </authorList>
    </citation>
    <scope>NUCLEOTIDE SEQUENCE</scope>
    <source>
        <strain evidence="2">PS9179</strain>
        <tissue evidence="2">Whole animal</tissue>
    </source>
</reference>
<sequence length="238" mass="25988">MSYGSFLGRVARGASRNKSSAPEVGGGATGGARGGLEEGRGFESPRRAVASGAGGLFGGDFKAATRESPSILASCGDGGWQQPRPHSIIARIWSRREASLPAPLCPATTNYTTLCSKRLRSPVGLPFDLFFGFVRGQGREEICVLKSGHILERMLKNSSRRRPNWSRILVTLLFRDLILKITFGAVFWSARDIKIGVKDLQAILVSRSSCFQFERRRKRSSGRRAFLSRFRASHGGPS</sequence>
<accession>A0AA39M0W3</accession>
<evidence type="ECO:0000256" key="1">
    <source>
        <dbReference type="SAM" id="MobiDB-lite"/>
    </source>
</evidence>
<name>A0AA39M0W3_9BILA</name>
<comment type="caution">
    <text evidence="2">The sequence shown here is derived from an EMBL/GenBank/DDBJ whole genome shotgun (WGS) entry which is preliminary data.</text>
</comment>
<protein>
    <submittedName>
        <fullName evidence="2">Uncharacterized protein</fullName>
    </submittedName>
</protein>
<feature type="compositionally biased region" description="Gly residues" evidence="1">
    <location>
        <begin position="24"/>
        <end position="34"/>
    </location>
</feature>
<evidence type="ECO:0000313" key="3">
    <source>
        <dbReference type="Proteomes" id="UP001175271"/>
    </source>
</evidence>
<dbReference type="EMBL" id="JAUCMV010000002">
    <property type="protein sequence ID" value="KAK0416762.1"/>
    <property type="molecule type" value="Genomic_DNA"/>
</dbReference>
<evidence type="ECO:0000313" key="2">
    <source>
        <dbReference type="EMBL" id="KAK0416762.1"/>
    </source>
</evidence>